<accession>A0A0F9TN77</accession>
<evidence type="ECO:0000313" key="1">
    <source>
        <dbReference type="EMBL" id="KKN76382.1"/>
    </source>
</evidence>
<organism evidence="1">
    <name type="scientific">marine sediment metagenome</name>
    <dbReference type="NCBI Taxonomy" id="412755"/>
    <lineage>
        <taxon>unclassified sequences</taxon>
        <taxon>metagenomes</taxon>
        <taxon>ecological metagenomes</taxon>
    </lineage>
</organism>
<gene>
    <name evidence="1" type="ORF">LCGC14_0370680</name>
</gene>
<dbReference type="AlphaFoldDB" id="A0A0F9TN77"/>
<sequence length="160" mass="17693">MGKLRELIKKGARLNADTVLFKVLSDPAIRSAAVKFIRDDQLFRRGVNADDVIIGRYSIATEKITGGLKKAGDPFNFTDTGVFRRSIRADAVKGVGLVTSADTVKRATDFRDRGLTVDLLDKYGENIIELTTENTQDLGQAFILAKLQNQIRRELGIQPV</sequence>
<comment type="caution">
    <text evidence="1">The sequence shown here is derived from an EMBL/GenBank/DDBJ whole genome shotgun (WGS) entry which is preliminary data.</text>
</comment>
<reference evidence="1" key="1">
    <citation type="journal article" date="2015" name="Nature">
        <title>Complex archaea that bridge the gap between prokaryotes and eukaryotes.</title>
        <authorList>
            <person name="Spang A."/>
            <person name="Saw J.H."/>
            <person name="Jorgensen S.L."/>
            <person name="Zaremba-Niedzwiedzka K."/>
            <person name="Martijn J."/>
            <person name="Lind A.E."/>
            <person name="van Eijk R."/>
            <person name="Schleper C."/>
            <person name="Guy L."/>
            <person name="Ettema T.J."/>
        </authorList>
    </citation>
    <scope>NUCLEOTIDE SEQUENCE</scope>
</reference>
<proteinExistence type="predicted"/>
<dbReference type="EMBL" id="LAZR01000296">
    <property type="protein sequence ID" value="KKN76382.1"/>
    <property type="molecule type" value="Genomic_DNA"/>
</dbReference>
<protein>
    <submittedName>
        <fullName evidence="1">Uncharacterized protein</fullName>
    </submittedName>
</protein>
<name>A0A0F9TN77_9ZZZZ</name>